<dbReference type="AlphaFoldDB" id="A0A1D8AXI1"/>
<comment type="similarity">
    <text evidence="2">Belongs to the YajC family.</text>
</comment>
<keyword evidence="8 11" id="KW-1133">Transmembrane helix</keyword>
<dbReference type="GO" id="GO:0015031">
    <property type="term" value="P:protein transport"/>
    <property type="evidence" value="ECO:0007669"/>
    <property type="project" value="UniProtKB-KW"/>
</dbReference>
<evidence type="ECO:0000256" key="1">
    <source>
        <dbReference type="ARBA" id="ARBA00004162"/>
    </source>
</evidence>
<keyword evidence="5" id="KW-1003">Cell membrane</keyword>
<dbReference type="InterPro" id="IPR003849">
    <property type="entry name" value="Preprotein_translocase_YajC"/>
</dbReference>
<protein>
    <recommendedName>
        <fullName evidence="3">Sec translocon accessory complex subunit YajC</fullName>
    </recommendedName>
</protein>
<feature type="transmembrane region" description="Helical" evidence="11">
    <location>
        <begin position="20"/>
        <end position="41"/>
    </location>
</feature>
<evidence type="ECO:0000256" key="7">
    <source>
        <dbReference type="ARBA" id="ARBA00022927"/>
    </source>
</evidence>
<evidence type="ECO:0000256" key="3">
    <source>
        <dbReference type="ARBA" id="ARBA00014962"/>
    </source>
</evidence>
<dbReference type="PANTHER" id="PTHR33909">
    <property type="entry name" value="SEC TRANSLOCON ACCESSORY COMPLEX SUBUNIT YAJC"/>
    <property type="match status" value="1"/>
</dbReference>
<keyword evidence="7" id="KW-0653">Protein transport</keyword>
<evidence type="ECO:0000256" key="2">
    <source>
        <dbReference type="ARBA" id="ARBA00006742"/>
    </source>
</evidence>
<sequence length="106" mass="11512">MTKFHLFLAQATAPAPSGASALMQFLPLVLMFAAMYFLLIAPQRKKQKAHEKMLTELQSGDEVVTAGGIYGVITQVKDDRFVIRIGSDNAKVEVGKGFISALVKKA</sequence>
<keyword evidence="13" id="KW-1185">Reference proteome</keyword>
<evidence type="ECO:0000256" key="11">
    <source>
        <dbReference type="SAM" id="Phobius"/>
    </source>
</evidence>
<dbReference type="Pfam" id="PF02699">
    <property type="entry name" value="YajC"/>
    <property type="match status" value="1"/>
</dbReference>
<dbReference type="RefSeq" id="WP_069963749.1">
    <property type="nucleotide sequence ID" value="NZ_CP016094.1"/>
</dbReference>
<proteinExistence type="inferred from homology"/>
<keyword evidence="6 11" id="KW-0812">Transmembrane</keyword>
<dbReference type="SMART" id="SM01323">
    <property type="entry name" value="YajC"/>
    <property type="match status" value="1"/>
</dbReference>
<dbReference type="PANTHER" id="PTHR33909:SF1">
    <property type="entry name" value="SEC TRANSLOCON ACCESSORY COMPLEX SUBUNIT YAJC"/>
    <property type="match status" value="1"/>
</dbReference>
<evidence type="ECO:0000256" key="6">
    <source>
        <dbReference type="ARBA" id="ARBA00022692"/>
    </source>
</evidence>
<dbReference type="NCBIfam" id="TIGR00739">
    <property type="entry name" value="yajC"/>
    <property type="match status" value="1"/>
</dbReference>
<dbReference type="GO" id="GO:0005886">
    <property type="term" value="C:plasma membrane"/>
    <property type="evidence" value="ECO:0007669"/>
    <property type="project" value="UniProtKB-SubCell"/>
</dbReference>
<comment type="subcellular location">
    <subcellularLocation>
        <location evidence="1">Cell membrane</location>
        <topology evidence="1">Single-pass membrane protein</topology>
    </subcellularLocation>
</comment>
<dbReference type="PATRIC" id="fig|1838286.3.peg.2694"/>
<dbReference type="KEGG" id="obg:Verru16b_02678"/>
<keyword evidence="9" id="KW-0811">Translocation</keyword>
<dbReference type="STRING" id="1838286.Verru16b_02678"/>
<name>A0A1D8AXI1_9BACT</name>
<organism evidence="12 13">
    <name type="scientific">Lacunisphaera limnophila</name>
    <dbReference type="NCBI Taxonomy" id="1838286"/>
    <lineage>
        <taxon>Bacteria</taxon>
        <taxon>Pseudomonadati</taxon>
        <taxon>Verrucomicrobiota</taxon>
        <taxon>Opitutia</taxon>
        <taxon>Opitutales</taxon>
        <taxon>Opitutaceae</taxon>
        <taxon>Lacunisphaera</taxon>
    </lineage>
</organism>
<gene>
    <name evidence="12" type="ORF">Verru16b_02678</name>
</gene>
<dbReference type="Proteomes" id="UP000095228">
    <property type="component" value="Chromosome"/>
</dbReference>
<evidence type="ECO:0000256" key="5">
    <source>
        <dbReference type="ARBA" id="ARBA00022475"/>
    </source>
</evidence>
<evidence type="ECO:0000313" key="13">
    <source>
        <dbReference type="Proteomes" id="UP000095228"/>
    </source>
</evidence>
<evidence type="ECO:0000256" key="4">
    <source>
        <dbReference type="ARBA" id="ARBA00022448"/>
    </source>
</evidence>
<reference evidence="12 13" key="1">
    <citation type="submission" date="2016-06" db="EMBL/GenBank/DDBJ databases">
        <title>Three novel species with peptidoglycan cell walls form the new genus Lacunisphaera gen. nov. in the family Opitutaceae of the verrucomicrobial subdivision 4.</title>
        <authorList>
            <person name="Rast P."/>
            <person name="Gloeckner I."/>
            <person name="Jogler M."/>
            <person name="Boedeker C."/>
            <person name="Jeske O."/>
            <person name="Wiegand S."/>
            <person name="Reinhardt R."/>
            <person name="Schumann P."/>
            <person name="Rohde M."/>
            <person name="Spring S."/>
            <person name="Gloeckner F.O."/>
            <person name="Jogler C."/>
        </authorList>
    </citation>
    <scope>NUCLEOTIDE SEQUENCE [LARGE SCALE GENOMIC DNA]</scope>
    <source>
        <strain evidence="12 13">IG16b</strain>
    </source>
</reference>
<keyword evidence="4" id="KW-0813">Transport</keyword>
<evidence type="ECO:0000313" key="12">
    <source>
        <dbReference type="EMBL" id="AOS45595.1"/>
    </source>
</evidence>
<dbReference type="OrthoDB" id="9800132at2"/>
<evidence type="ECO:0000256" key="9">
    <source>
        <dbReference type="ARBA" id="ARBA00023010"/>
    </source>
</evidence>
<dbReference type="EMBL" id="CP016094">
    <property type="protein sequence ID" value="AOS45595.1"/>
    <property type="molecule type" value="Genomic_DNA"/>
</dbReference>
<evidence type="ECO:0000256" key="10">
    <source>
        <dbReference type="ARBA" id="ARBA00023136"/>
    </source>
</evidence>
<accession>A0A1D8AXI1</accession>
<evidence type="ECO:0000256" key="8">
    <source>
        <dbReference type="ARBA" id="ARBA00022989"/>
    </source>
</evidence>
<keyword evidence="10 11" id="KW-0472">Membrane</keyword>
<dbReference type="PRINTS" id="PR01853">
    <property type="entry name" value="YAJCTRNLCASE"/>
</dbReference>